<dbReference type="InterPro" id="IPR036714">
    <property type="entry name" value="SDH_sf"/>
</dbReference>
<dbReference type="HOGENOM" id="CLU_082824_1_0_1"/>
<proteinExistence type="inferred from homology"/>
<sequence>MASCRSLCRAIARPAPSRPLLLLLLHGTQARAISSTPRLLSDQLQKDLEVGELQGAKFKIEPLRRVGEDDGTKRARLLYQSRKRGILESDLLLSTFAAANLPTMTSTQLNQYDLLLDENDWDIYYWATQRESASSTNPSSPNPAVAESPASASDPSNADDAIVEGREPPKGEWAQTLGNFRPAYRPVPARWRDSEILELLREHVRNNSVDGGEGKGMAFMPALEGVRR</sequence>
<keyword evidence="3 4" id="KW-0143">Chaperone</keyword>
<comment type="subcellular location">
    <subcellularLocation>
        <location evidence="1 4">Mitochondrion matrix</location>
    </subcellularLocation>
</comment>
<comment type="subunit">
    <text evidence="4">Interacts with the flavoprotein subunit within the SDH catalytic dimer.</text>
</comment>
<accession>A0A086T926</accession>
<evidence type="ECO:0000313" key="8">
    <source>
        <dbReference type="Proteomes" id="UP000029964"/>
    </source>
</evidence>
<feature type="signal peptide" evidence="6">
    <location>
        <begin position="1"/>
        <end position="30"/>
    </location>
</feature>
<comment type="function">
    <text evidence="4">Plays an essential role in the assembly of succinate dehydrogenase (SDH), an enzyme complex (also referred to as respiratory complex II) that is a component of both the tricarboxylic acid (TCA) cycle and the mitochondrial electron transport chain, and which couples the oxidation of succinate to fumarate with the reduction of ubiquinone (coenzyme Q) to ubiquinol. Required for flavinylation (covalent attachment of FAD) of the flavoprotein subunit of the SDH catalytic dimer.</text>
</comment>
<keyword evidence="6" id="KW-0732">Signal</keyword>
<evidence type="ECO:0000313" key="7">
    <source>
        <dbReference type="EMBL" id="KFH45858.1"/>
    </source>
</evidence>
<evidence type="ECO:0000256" key="3">
    <source>
        <dbReference type="ARBA" id="ARBA00023186"/>
    </source>
</evidence>
<evidence type="ECO:0000256" key="4">
    <source>
        <dbReference type="HAMAP-Rule" id="MF_03057"/>
    </source>
</evidence>
<dbReference type="GO" id="GO:0006121">
    <property type="term" value="P:mitochondrial electron transport, succinate to ubiquinone"/>
    <property type="evidence" value="ECO:0007669"/>
    <property type="project" value="UniProtKB-UniRule"/>
</dbReference>
<dbReference type="STRING" id="857340.A0A086T926"/>
<dbReference type="EMBL" id="JPKY01000026">
    <property type="protein sequence ID" value="KFH45858.1"/>
    <property type="molecule type" value="Genomic_DNA"/>
</dbReference>
<evidence type="ECO:0000256" key="6">
    <source>
        <dbReference type="SAM" id="SignalP"/>
    </source>
</evidence>
<evidence type="ECO:0000256" key="1">
    <source>
        <dbReference type="ARBA" id="ARBA00004305"/>
    </source>
</evidence>
<dbReference type="GO" id="GO:0034553">
    <property type="term" value="P:mitochondrial respiratory chain complex II assembly"/>
    <property type="evidence" value="ECO:0007669"/>
    <property type="project" value="TreeGrafter"/>
</dbReference>
<dbReference type="PANTHER" id="PTHR12469:SF2">
    <property type="entry name" value="SUCCINATE DEHYDROGENASE ASSEMBLY FACTOR 2, MITOCHONDRIAL"/>
    <property type="match status" value="1"/>
</dbReference>
<protein>
    <recommendedName>
        <fullName evidence="4">Succinate dehydrogenase assembly factor 2, mitochondrial</fullName>
        <shortName evidence="4">SDH assembly factor 2</shortName>
        <shortName evidence="4">SDHAF2</shortName>
    </recommendedName>
</protein>
<dbReference type="Gene3D" id="1.10.150.250">
    <property type="entry name" value="Flavinator of succinate dehydrogenase"/>
    <property type="match status" value="1"/>
</dbReference>
<dbReference type="InterPro" id="IPR005631">
    <property type="entry name" value="SDH"/>
</dbReference>
<keyword evidence="2 4" id="KW-0496">Mitochondrion</keyword>
<evidence type="ECO:0000256" key="2">
    <source>
        <dbReference type="ARBA" id="ARBA00023128"/>
    </source>
</evidence>
<dbReference type="Proteomes" id="UP000029964">
    <property type="component" value="Unassembled WGS sequence"/>
</dbReference>
<dbReference type="GO" id="GO:0006099">
    <property type="term" value="P:tricarboxylic acid cycle"/>
    <property type="evidence" value="ECO:0007669"/>
    <property type="project" value="TreeGrafter"/>
</dbReference>
<reference evidence="8" key="1">
    <citation type="journal article" date="2014" name="Genome Announc.">
        <title>Genome sequence and annotation of Acremonium chrysogenum, producer of the beta-lactam antibiotic cephalosporin C.</title>
        <authorList>
            <person name="Terfehr D."/>
            <person name="Dahlmann T.A."/>
            <person name="Specht T."/>
            <person name="Zadra I."/>
            <person name="Kuernsteiner H."/>
            <person name="Kueck U."/>
        </authorList>
    </citation>
    <scope>NUCLEOTIDE SEQUENCE [LARGE SCALE GENOMIC DNA]</scope>
    <source>
        <strain evidence="8">ATCC 11550 / CBS 779.69 / DSM 880 / IAM 14645 / JCM 23072 / IMI 49137</strain>
    </source>
</reference>
<evidence type="ECO:0000256" key="5">
    <source>
        <dbReference type="SAM" id="MobiDB-lite"/>
    </source>
</evidence>
<dbReference type="OrthoDB" id="284292at2759"/>
<gene>
    <name evidence="7" type="ORF">ACRE_033320</name>
</gene>
<feature type="region of interest" description="Disordered" evidence="5">
    <location>
        <begin position="132"/>
        <end position="177"/>
    </location>
</feature>
<keyword evidence="8" id="KW-1185">Reference proteome</keyword>
<dbReference type="InterPro" id="IPR028882">
    <property type="entry name" value="SDHAF2"/>
</dbReference>
<dbReference type="AlphaFoldDB" id="A0A086T926"/>
<dbReference type="PANTHER" id="PTHR12469">
    <property type="entry name" value="PROTEIN EMI5 HOMOLOG, MITOCHONDRIAL"/>
    <property type="match status" value="1"/>
</dbReference>
<feature type="compositionally biased region" description="Low complexity" evidence="5">
    <location>
        <begin position="132"/>
        <end position="160"/>
    </location>
</feature>
<dbReference type="SUPFAM" id="SSF109910">
    <property type="entry name" value="YgfY-like"/>
    <property type="match status" value="1"/>
</dbReference>
<comment type="similarity">
    <text evidence="4">Belongs to the SDHAF2 family.</text>
</comment>
<organism evidence="7 8">
    <name type="scientific">Hapsidospora chrysogenum (strain ATCC 11550 / CBS 779.69 / DSM 880 / IAM 14645 / JCM 23072 / IMI 49137)</name>
    <name type="common">Acremonium chrysogenum</name>
    <dbReference type="NCBI Taxonomy" id="857340"/>
    <lineage>
        <taxon>Eukaryota</taxon>
        <taxon>Fungi</taxon>
        <taxon>Dikarya</taxon>
        <taxon>Ascomycota</taxon>
        <taxon>Pezizomycotina</taxon>
        <taxon>Sordariomycetes</taxon>
        <taxon>Hypocreomycetidae</taxon>
        <taxon>Hypocreales</taxon>
        <taxon>Bionectriaceae</taxon>
        <taxon>Hapsidospora</taxon>
    </lineage>
</organism>
<comment type="caution">
    <text evidence="7">The sequence shown here is derived from an EMBL/GenBank/DDBJ whole genome shotgun (WGS) entry which is preliminary data.</text>
</comment>
<feature type="chain" id="PRO_5001815534" description="Succinate dehydrogenase assembly factor 2, mitochondrial" evidence="6">
    <location>
        <begin position="31"/>
        <end position="228"/>
    </location>
</feature>
<dbReference type="FunFam" id="1.10.150.250:FF:000002">
    <property type="entry name" value="Succinate dehydrogenase assembly factor 2, mitochondrial"/>
    <property type="match status" value="1"/>
</dbReference>
<dbReference type="HAMAP" id="MF_03057">
    <property type="entry name" value="SDHAF2"/>
    <property type="match status" value="1"/>
</dbReference>
<dbReference type="GO" id="GO:0005759">
    <property type="term" value="C:mitochondrial matrix"/>
    <property type="evidence" value="ECO:0007669"/>
    <property type="project" value="UniProtKB-SubCell"/>
</dbReference>
<name>A0A086T926_HAPC1</name>
<dbReference type="Pfam" id="PF03937">
    <property type="entry name" value="Sdh5"/>
    <property type="match status" value="1"/>
</dbReference>